<feature type="transmembrane region" description="Helical" evidence="8">
    <location>
        <begin position="121"/>
        <end position="140"/>
    </location>
</feature>
<keyword evidence="6 8" id="KW-1133">Transmembrane helix</keyword>
<dbReference type="PANTHER" id="PTHR34975:SF2">
    <property type="entry name" value="SPORE GERMINATION PROTEIN A2"/>
    <property type="match status" value="1"/>
</dbReference>
<dbReference type="InterPro" id="IPR004761">
    <property type="entry name" value="Spore_GerAB"/>
</dbReference>
<dbReference type="OrthoDB" id="2078716at2"/>
<evidence type="ECO:0000256" key="3">
    <source>
        <dbReference type="ARBA" id="ARBA00022448"/>
    </source>
</evidence>
<gene>
    <name evidence="9" type="ORF">DFP97_1288</name>
</gene>
<evidence type="ECO:0000256" key="5">
    <source>
        <dbReference type="ARBA" id="ARBA00022692"/>
    </source>
</evidence>
<dbReference type="RefSeq" id="WP_114384094.1">
    <property type="nucleotide sequence ID" value="NZ_QPJD01000028.1"/>
</dbReference>
<evidence type="ECO:0000256" key="7">
    <source>
        <dbReference type="ARBA" id="ARBA00023136"/>
    </source>
</evidence>
<keyword evidence="7 8" id="KW-0472">Membrane</keyword>
<feature type="transmembrane region" description="Helical" evidence="8">
    <location>
        <begin position="184"/>
        <end position="205"/>
    </location>
</feature>
<keyword evidence="10" id="KW-1185">Reference proteome</keyword>
<proteinExistence type="inferred from homology"/>
<comment type="caution">
    <text evidence="9">The sequence shown here is derived from an EMBL/GenBank/DDBJ whole genome shotgun (WGS) entry which is preliminary data.</text>
</comment>
<name>A0A368VJF5_9BACL</name>
<keyword evidence="4" id="KW-0309">Germination</keyword>
<dbReference type="GO" id="GO:0016020">
    <property type="term" value="C:membrane"/>
    <property type="evidence" value="ECO:0007669"/>
    <property type="project" value="UniProtKB-SubCell"/>
</dbReference>
<feature type="transmembrane region" description="Helical" evidence="8">
    <location>
        <begin position="42"/>
        <end position="60"/>
    </location>
</feature>
<evidence type="ECO:0000256" key="8">
    <source>
        <dbReference type="SAM" id="Phobius"/>
    </source>
</evidence>
<dbReference type="EMBL" id="QPJD01000028">
    <property type="protein sequence ID" value="RCW40886.1"/>
    <property type="molecule type" value="Genomic_DNA"/>
</dbReference>
<evidence type="ECO:0000256" key="6">
    <source>
        <dbReference type="ARBA" id="ARBA00022989"/>
    </source>
</evidence>
<comment type="subcellular location">
    <subcellularLocation>
        <location evidence="1">Membrane</location>
        <topology evidence="1">Multi-pass membrane protein</topology>
    </subcellularLocation>
</comment>
<dbReference type="Proteomes" id="UP000252415">
    <property type="component" value="Unassembled WGS sequence"/>
</dbReference>
<accession>A0A368VJF5</accession>
<sequence length="368" mass="41407">MITQQMTTRQAAMWFILFQLGSAFLLLPRVLAGTAKQDAWLSVLIAIGAFFLLVPLYTAIAKQLEETSFSDYILELFGRIGGKLLLCGFIVGYPYLLYIIVLRDLSDFLTTSFITETPAEPILVLMMSAVIYIVRSGAAVIGRTVEILFFLVMLLFAFGYVSLIPSAEVTNLMPVLEHGWNPVLLAAFTMLIFPYSEMMLFLFLVPNIRQARRWKKAVVKSALVSGSMFLLMTLLTISVLSDGVVSNIMYPSYFAVRTISIGDFYERFEVLVAVLWYITIFYRLSLFLHVSVQGLAVVLGLQDPRPLLIPLSLIALVMANIIWPNTAGYTAALQVWPFYSMFFGIFLPILIWMVGIFKRAKNSISKEN</sequence>
<evidence type="ECO:0000256" key="1">
    <source>
        <dbReference type="ARBA" id="ARBA00004141"/>
    </source>
</evidence>
<dbReference type="Pfam" id="PF03845">
    <property type="entry name" value="Spore_permease"/>
    <property type="match status" value="1"/>
</dbReference>
<dbReference type="AlphaFoldDB" id="A0A368VJF5"/>
<organism evidence="9 10">
    <name type="scientific">Paenibacillus prosopidis</name>
    <dbReference type="NCBI Taxonomy" id="630520"/>
    <lineage>
        <taxon>Bacteria</taxon>
        <taxon>Bacillati</taxon>
        <taxon>Bacillota</taxon>
        <taxon>Bacilli</taxon>
        <taxon>Bacillales</taxon>
        <taxon>Paenibacillaceae</taxon>
        <taxon>Paenibacillus</taxon>
    </lineage>
</organism>
<feature type="transmembrane region" description="Helical" evidence="8">
    <location>
        <begin position="80"/>
        <end position="101"/>
    </location>
</feature>
<feature type="transmembrane region" description="Helical" evidence="8">
    <location>
        <begin position="217"/>
        <end position="240"/>
    </location>
</feature>
<keyword evidence="3" id="KW-0813">Transport</keyword>
<dbReference type="NCBIfam" id="TIGR00912">
    <property type="entry name" value="2A0309"/>
    <property type="match status" value="1"/>
</dbReference>
<feature type="transmembrane region" description="Helical" evidence="8">
    <location>
        <begin position="307"/>
        <end position="324"/>
    </location>
</feature>
<feature type="transmembrane region" description="Helical" evidence="8">
    <location>
        <begin position="336"/>
        <end position="357"/>
    </location>
</feature>
<evidence type="ECO:0000256" key="2">
    <source>
        <dbReference type="ARBA" id="ARBA00007998"/>
    </source>
</evidence>
<reference evidence="9 10" key="1">
    <citation type="submission" date="2018-07" db="EMBL/GenBank/DDBJ databases">
        <title>Genomic Encyclopedia of Type Strains, Phase III (KMG-III): the genomes of soil and plant-associated and newly described type strains.</title>
        <authorList>
            <person name="Whitman W."/>
        </authorList>
    </citation>
    <scope>NUCLEOTIDE SEQUENCE [LARGE SCALE GENOMIC DNA]</scope>
    <source>
        <strain evidence="9 10">CECT 7506</strain>
    </source>
</reference>
<evidence type="ECO:0000313" key="10">
    <source>
        <dbReference type="Proteomes" id="UP000252415"/>
    </source>
</evidence>
<comment type="similarity">
    <text evidence="2">Belongs to the amino acid-polyamine-organocation (APC) superfamily. Spore germination protein (SGP) (TC 2.A.3.9) family.</text>
</comment>
<protein>
    <submittedName>
        <fullName evidence="9">Spore germination protein KB</fullName>
    </submittedName>
</protein>
<keyword evidence="5 8" id="KW-0812">Transmembrane</keyword>
<dbReference type="PANTHER" id="PTHR34975">
    <property type="entry name" value="SPORE GERMINATION PROTEIN A2"/>
    <property type="match status" value="1"/>
</dbReference>
<evidence type="ECO:0000256" key="4">
    <source>
        <dbReference type="ARBA" id="ARBA00022544"/>
    </source>
</evidence>
<evidence type="ECO:0000313" key="9">
    <source>
        <dbReference type="EMBL" id="RCW40886.1"/>
    </source>
</evidence>
<feature type="transmembrane region" description="Helical" evidence="8">
    <location>
        <begin position="147"/>
        <end position="164"/>
    </location>
</feature>
<feature type="transmembrane region" description="Helical" evidence="8">
    <location>
        <begin position="274"/>
        <end position="300"/>
    </location>
</feature>
<dbReference type="GO" id="GO:0009847">
    <property type="term" value="P:spore germination"/>
    <property type="evidence" value="ECO:0007669"/>
    <property type="project" value="InterPro"/>
</dbReference>